<feature type="compositionally biased region" description="Acidic residues" evidence="7">
    <location>
        <begin position="1243"/>
        <end position="1253"/>
    </location>
</feature>
<feature type="region of interest" description="Disordered" evidence="7">
    <location>
        <begin position="109"/>
        <end position="179"/>
    </location>
</feature>
<dbReference type="PROSITE" id="PS50118">
    <property type="entry name" value="HMG_BOX_2"/>
    <property type="match status" value="2"/>
</dbReference>
<dbReference type="SMART" id="SM00490">
    <property type="entry name" value="HELICc"/>
    <property type="match status" value="1"/>
</dbReference>
<evidence type="ECO:0000256" key="7">
    <source>
        <dbReference type="SAM" id="MobiDB-lite"/>
    </source>
</evidence>
<keyword evidence="6" id="KW-0175">Coiled coil</keyword>
<dbReference type="InterPro" id="IPR038718">
    <property type="entry name" value="SNF2-like_sf"/>
</dbReference>
<keyword evidence="4 5" id="KW-0539">Nucleus</keyword>
<feature type="compositionally biased region" description="Polar residues" evidence="7">
    <location>
        <begin position="11"/>
        <end position="25"/>
    </location>
</feature>
<dbReference type="SUPFAM" id="SSF101224">
    <property type="entry name" value="HAND domain of the nucleosome remodeling ATPase ISWI"/>
    <property type="match status" value="1"/>
</dbReference>
<feature type="domain" description="Helicase ATP-binding" evidence="9">
    <location>
        <begin position="271"/>
        <end position="442"/>
    </location>
</feature>
<dbReference type="GO" id="GO:0034728">
    <property type="term" value="P:nucleosome organization"/>
    <property type="evidence" value="ECO:0007669"/>
    <property type="project" value="TreeGrafter"/>
</dbReference>
<dbReference type="Pfam" id="PF00176">
    <property type="entry name" value="SNF2-rel_dom"/>
    <property type="match status" value="1"/>
</dbReference>
<feature type="compositionally biased region" description="Basic and acidic residues" evidence="7">
    <location>
        <begin position="1"/>
        <end position="10"/>
    </location>
</feature>
<comment type="subcellular location">
    <subcellularLocation>
        <location evidence="1">Nucleus</location>
    </subcellularLocation>
</comment>
<dbReference type="Pfam" id="PF09011">
    <property type="entry name" value="HMG_box_2"/>
    <property type="match status" value="1"/>
</dbReference>
<dbReference type="PANTHER" id="PTHR45623:SF49">
    <property type="entry name" value="SWI_SNF-RELATED MATRIX-ASSOCIATED ACTIN-DEPENDENT REGULATOR OF CHROMATIN SUBFAMILY A MEMBER 5"/>
    <property type="match status" value="1"/>
</dbReference>
<dbReference type="InterPro" id="IPR036910">
    <property type="entry name" value="HMG_box_dom_sf"/>
</dbReference>
<reference evidence="11" key="2">
    <citation type="submission" date="2011-02" db="EMBL/GenBank/DDBJ databases">
        <authorList>
            <person name="MacLean D."/>
        </authorList>
    </citation>
    <scope>NUCLEOTIDE SEQUENCE</scope>
</reference>
<dbReference type="Gene3D" id="3.40.50.300">
    <property type="entry name" value="P-loop containing nucleotide triphosphate hydrolases"/>
    <property type="match status" value="1"/>
</dbReference>
<feature type="domain" description="HMG box" evidence="8">
    <location>
        <begin position="25"/>
        <end position="101"/>
    </location>
</feature>
<feature type="region of interest" description="Disordered" evidence="7">
    <location>
        <begin position="1243"/>
        <end position="1266"/>
    </location>
</feature>
<dbReference type="InterPro" id="IPR014001">
    <property type="entry name" value="Helicase_ATP-bd"/>
</dbReference>
<dbReference type="GO" id="GO:0005634">
    <property type="term" value="C:nucleus"/>
    <property type="evidence" value="ECO:0007669"/>
    <property type="project" value="UniProtKB-SubCell"/>
</dbReference>
<evidence type="ECO:0000259" key="9">
    <source>
        <dbReference type="PROSITE" id="PS51192"/>
    </source>
</evidence>
<evidence type="ECO:0000256" key="5">
    <source>
        <dbReference type="PROSITE-ProRule" id="PRU00267"/>
    </source>
</evidence>
<keyword evidence="5" id="KW-0238">DNA-binding</keyword>
<accession>F0W8L4</accession>
<dbReference type="GO" id="GO:0016887">
    <property type="term" value="F:ATP hydrolysis activity"/>
    <property type="evidence" value="ECO:0007669"/>
    <property type="project" value="TreeGrafter"/>
</dbReference>
<evidence type="ECO:0000256" key="2">
    <source>
        <dbReference type="ARBA" id="ARBA00009687"/>
    </source>
</evidence>
<dbReference type="InterPro" id="IPR044754">
    <property type="entry name" value="Isw1/2_DEXHc"/>
</dbReference>
<name>F0W8L4_9STRA</name>
<evidence type="ECO:0000259" key="8">
    <source>
        <dbReference type="PROSITE" id="PS50118"/>
    </source>
</evidence>
<dbReference type="Gene3D" id="1.10.10.60">
    <property type="entry name" value="Homeodomain-like"/>
    <property type="match status" value="2"/>
</dbReference>
<dbReference type="InterPro" id="IPR027417">
    <property type="entry name" value="P-loop_NTPase"/>
</dbReference>
<feature type="domain" description="HMG box" evidence="8">
    <location>
        <begin position="1283"/>
        <end position="1362"/>
    </location>
</feature>
<keyword evidence="3" id="KW-0378">Hydrolase</keyword>
<dbReference type="InterPro" id="IPR009071">
    <property type="entry name" value="HMG_box_dom"/>
</dbReference>
<dbReference type="Gene3D" id="3.40.50.10810">
    <property type="entry name" value="Tandem AAA-ATPase domain"/>
    <property type="match status" value="1"/>
</dbReference>
<dbReference type="CDD" id="cd17997">
    <property type="entry name" value="DEXHc_SMARCA1_SMARCA5"/>
    <property type="match status" value="1"/>
</dbReference>
<dbReference type="Gene3D" id="1.10.30.10">
    <property type="entry name" value="High mobility group box domain"/>
    <property type="match status" value="2"/>
</dbReference>
<feature type="domain" description="Helicase C-terminal" evidence="10">
    <location>
        <begin position="576"/>
        <end position="727"/>
    </location>
</feature>
<dbReference type="SMART" id="SM00717">
    <property type="entry name" value="SANT"/>
    <property type="match status" value="2"/>
</dbReference>
<feature type="compositionally biased region" description="Basic and acidic residues" evidence="7">
    <location>
        <begin position="142"/>
        <end position="157"/>
    </location>
</feature>
<dbReference type="InterPro" id="IPR009057">
    <property type="entry name" value="Homeodomain-like_sf"/>
</dbReference>
<dbReference type="InterPro" id="IPR000330">
    <property type="entry name" value="SNF2_N"/>
</dbReference>
<dbReference type="SMART" id="SM00398">
    <property type="entry name" value="HMG"/>
    <property type="match status" value="2"/>
</dbReference>
<dbReference type="PANTHER" id="PTHR45623">
    <property type="entry name" value="CHROMODOMAIN-HELICASE-DNA-BINDING PROTEIN 3-RELATED-RELATED"/>
    <property type="match status" value="1"/>
</dbReference>
<dbReference type="SUPFAM" id="SSF52540">
    <property type="entry name" value="P-loop containing nucleoside triphosphate hydrolases"/>
    <property type="match status" value="2"/>
</dbReference>
<dbReference type="EMBL" id="FR824080">
    <property type="protein sequence ID" value="CCA17469.1"/>
    <property type="molecule type" value="Genomic_DNA"/>
</dbReference>
<dbReference type="InterPro" id="IPR036306">
    <property type="entry name" value="ISWI_HAND-dom_sf"/>
</dbReference>
<feature type="DNA-binding region" description="HMG box" evidence="5">
    <location>
        <begin position="1283"/>
        <end position="1362"/>
    </location>
</feature>
<proteinExistence type="inferred from homology"/>
<dbReference type="Pfam" id="PF00271">
    <property type="entry name" value="Helicase_C"/>
    <property type="match status" value="1"/>
</dbReference>
<evidence type="ECO:0000256" key="4">
    <source>
        <dbReference type="ARBA" id="ARBA00023242"/>
    </source>
</evidence>
<dbReference type="GO" id="GO:0140658">
    <property type="term" value="F:ATP-dependent chromatin remodeler activity"/>
    <property type="evidence" value="ECO:0007669"/>
    <property type="project" value="TreeGrafter"/>
</dbReference>
<dbReference type="PROSITE" id="PS51192">
    <property type="entry name" value="HELICASE_ATP_BIND_1"/>
    <property type="match status" value="1"/>
</dbReference>
<evidence type="ECO:0000256" key="3">
    <source>
        <dbReference type="ARBA" id="ARBA00022801"/>
    </source>
</evidence>
<evidence type="ECO:0000313" key="11">
    <source>
        <dbReference type="EMBL" id="CCA17469.1"/>
    </source>
</evidence>
<feature type="region of interest" description="Disordered" evidence="7">
    <location>
        <begin position="1"/>
        <end position="28"/>
    </location>
</feature>
<gene>
    <name evidence="11" type="primary">AlNc14C35G3140</name>
    <name evidence="11" type="ORF">ALNC14_036120</name>
</gene>
<dbReference type="InterPro" id="IPR001650">
    <property type="entry name" value="Helicase_C-like"/>
</dbReference>
<dbReference type="FunFam" id="3.40.50.300:FF:000082">
    <property type="entry name" value="ISWI chromatin remodeling complex ATPase ISW1"/>
    <property type="match status" value="1"/>
</dbReference>
<dbReference type="GO" id="GO:0031491">
    <property type="term" value="F:nucleosome binding"/>
    <property type="evidence" value="ECO:0007669"/>
    <property type="project" value="InterPro"/>
</dbReference>
<feature type="DNA-binding region" description="HMG box" evidence="5">
    <location>
        <begin position="25"/>
        <end position="101"/>
    </location>
</feature>
<feature type="coiled-coil region" evidence="6">
    <location>
        <begin position="1108"/>
        <end position="1175"/>
    </location>
</feature>
<organism evidence="11">
    <name type="scientific">Albugo laibachii Nc14</name>
    <dbReference type="NCBI Taxonomy" id="890382"/>
    <lineage>
        <taxon>Eukaryota</taxon>
        <taxon>Sar</taxon>
        <taxon>Stramenopiles</taxon>
        <taxon>Oomycota</taxon>
        <taxon>Peronosporomycetes</taxon>
        <taxon>Albuginales</taxon>
        <taxon>Albuginaceae</taxon>
        <taxon>Albugo</taxon>
    </lineage>
</organism>
<protein>
    <submittedName>
        <fullName evidence="11">Uncharacterized protein AlNc14C35G3140</fullName>
    </submittedName>
</protein>
<dbReference type="GO" id="GO:0000785">
    <property type="term" value="C:chromatin"/>
    <property type="evidence" value="ECO:0007669"/>
    <property type="project" value="TreeGrafter"/>
</dbReference>
<dbReference type="GO" id="GO:0003677">
    <property type="term" value="F:DNA binding"/>
    <property type="evidence" value="ECO:0007669"/>
    <property type="project" value="UniProtKB-UniRule"/>
</dbReference>
<dbReference type="Pfam" id="PF09111">
    <property type="entry name" value="SLIDE"/>
    <property type="match status" value="1"/>
</dbReference>
<evidence type="ECO:0000256" key="6">
    <source>
        <dbReference type="SAM" id="Coils"/>
    </source>
</evidence>
<dbReference type="HOGENOM" id="CLU_000315_0_1_1"/>
<dbReference type="CDD" id="cd18793">
    <property type="entry name" value="SF2_C_SNF"/>
    <property type="match status" value="1"/>
</dbReference>
<dbReference type="CDD" id="cd00084">
    <property type="entry name" value="HMG-box_SF"/>
    <property type="match status" value="2"/>
</dbReference>
<dbReference type="InterPro" id="IPR049730">
    <property type="entry name" value="SNF2/RAD54-like_C"/>
</dbReference>
<feature type="compositionally biased region" description="Basic and acidic residues" evidence="7">
    <location>
        <begin position="164"/>
        <end position="179"/>
    </location>
</feature>
<comment type="similarity">
    <text evidence="2">Belongs to the SNF2/RAD54 helicase family. ISWI subfamily.</text>
</comment>
<sequence>MSANSTKDDTPQSSLTVSASISSQPVKPKTAFQLFQKARMPNIKIELARERSEHGEGIELGAIMKEVSRQWQQAEKQEKQEFIDAAACDKRRYEKECYERDQVIEADRKRKRDDFSSNTIVEGKRERKRHPALGSASGKPKVVKDSDDTPRTYDKVRSQSSQKLRQEREKFKAQVQHQKDNLAKNRAEIASARLKYLLSQSDLFAHFSKQLIQKGKTTEGNKKKAKSSQEVDDENLFQEKEHVVVHITQQPSIIGFGTMRAYQLEGLNWMVNLAHQGINGILADEMGLGKTLQTISVLAYFSQFENISGPHIVLVPKSTLSNWMMEFHRWCPSLRVVKLHGNKQERKDVIQDQLCPGSSDTTRPFDVCVTTFEMCMKEKTALCKFAWRYLIIDEAHRIKNEASQFAKVVRLMDTQYRLLLTGTPLQNNLHELWALLNFLLPDVFASSEEFDEWFNLDVDDDEAKKQMIGQLHKILRPFMLRRLKADVEKSLPPKKETLLFVGMSLMQKALYKSLLLRDMDTITGKVGAGVSRSALQNIVMQLRKCCGHPYLFEGQEDRTLDPLGDHVVENCGKMVLLDKLLKKLKQRGSRVLLFTQMTRVLDIFEDFCRMRKYEYCRIDGRTSYEDRESAIEAYNELDSSKFVFLLSTRAGGLGINLYTADIVILYDSDWNPQADLQAQDRAHRIGQKKEVNVYRFVTSDSVEEKIIERAQQKLKLDAMVVQQGRLQDKQSKLSKSDMLEMIRFGADQVFRTTDSTITDEDIDAILAKGEQRTEEMKQKLQTHDKGDMLDFKLDGGKSMQSHDGVDYSKEKERQEELKRLAEAELARTMAQSIGKRERRAVLRQSQLMGNGRPDHKVKLLPKALRLPRMDDWQFYNRKRLTELHEIQVSNYEDAKIVSGDKPPLPPHAMYLSPKEQEEKDRLLSQAFGDWNKPQFFLFVRLLARYGRGNLDDVAREMGRPLEEIQRYVSVFNSRGPRELHDWPRIIKSIEKGESKLLEIERLSAAVRVKLARYNDPMEEMTISYQGKIAKVFTEEEDRALLYCVDRHGYGAWEKIRRQVASLDRFAFDYYLRSRNATEIGRRCDSLMRNCEKENADMRVRESKDVALGLELEKERVELNRRLVKAKQELHQRQKRVKELIMKEAKRMKAQRAAKRAKKRRDRDQDQEQVNAYTEQLVAYLQKATTCDAAKLAMDFCAEIHRQHDLDLPAAHVLLRIRQIAKPQPDGEAYWEIDEDAIRSNAEDVDSESNDAMEMESNCKESPSRKPTLRFSEKNPILFNEFNIRLPRSAYVLFAIDKMDQVKNTMITEGDHPRPTTQTPSPLQVLHQVQQIWSSLSDEQVAFWKEREIADRQRYELEMKDTKA</sequence>
<dbReference type="SUPFAM" id="SSF46689">
    <property type="entry name" value="Homeodomain-like"/>
    <property type="match status" value="1"/>
</dbReference>
<dbReference type="InterPro" id="IPR001005">
    <property type="entry name" value="SANT/Myb"/>
</dbReference>
<evidence type="ECO:0000259" key="10">
    <source>
        <dbReference type="PROSITE" id="PS51194"/>
    </source>
</evidence>
<evidence type="ECO:0000256" key="1">
    <source>
        <dbReference type="ARBA" id="ARBA00004123"/>
    </source>
</evidence>
<dbReference type="SUPFAM" id="SSF47095">
    <property type="entry name" value="HMG-box"/>
    <property type="match status" value="2"/>
</dbReference>
<dbReference type="SMART" id="SM00487">
    <property type="entry name" value="DEXDc"/>
    <property type="match status" value="1"/>
</dbReference>
<dbReference type="GO" id="GO:0042393">
    <property type="term" value="F:histone binding"/>
    <property type="evidence" value="ECO:0007669"/>
    <property type="project" value="TreeGrafter"/>
</dbReference>
<dbReference type="GO" id="GO:0005524">
    <property type="term" value="F:ATP binding"/>
    <property type="evidence" value="ECO:0007669"/>
    <property type="project" value="InterPro"/>
</dbReference>
<reference evidence="11" key="1">
    <citation type="journal article" date="2011" name="PLoS Biol.">
        <title>Gene gain and loss during evolution of obligate parasitism in the white rust pathogen of Arabidopsis thaliana.</title>
        <authorList>
            <person name="Kemen E."/>
            <person name="Gardiner A."/>
            <person name="Schultz-Larsen T."/>
            <person name="Kemen A.C."/>
            <person name="Balmuth A.L."/>
            <person name="Robert-Seilaniantz A."/>
            <person name="Bailey K."/>
            <person name="Holub E."/>
            <person name="Studholme D.J."/>
            <person name="Maclean D."/>
            <person name="Jones J.D."/>
        </authorList>
    </citation>
    <scope>NUCLEOTIDE SEQUENCE</scope>
</reference>
<dbReference type="FunFam" id="3.40.50.10810:FF:000045">
    <property type="entry name" value="Putative chromatin-remodeling complex ATPase chain"/>
    <property type="match status" value="1"/>
</dbReference>
<dbReference type="InterPro" id="IPR015195">
    <property type="entry name" value="SLIDE"/>
</dbReference>
<dbReference type="PROSITE" id="PS51194">
    <property type="entry name" value="HELICASE_CTER"/>
    <property type="match status" value="1"/>
</dbReference>